<dbReference type="PANTHER" id="PTHR43394:SF4">
    <property type="entry name" value="TOXIN SECRETION ABC TRANSPORTER ATP-BINDING PROTEIN"/>
    <property type="match status" value="1"/>
</dbReference>
<dbReference type="Gene3D" id="1.20.1560.10">
    <property type="entry name" value="ABC transporter type 1, transmembrane domain"/>
    <property type="match status" value="1"/>
</dbReference>
<dbReference type="InterPro" id="IPR027417">
    <property type="entry name" value="P-loop_NTPase"/>
</dbReference>
<reference evidence="7 8" key="1">
    <citation type="submission" date="2020-08" db="EMBL/GenBank/DDBJ databases">
        <title>Genomic Encyclopedia of Type Strains, Phase IV (KMG-IV): sequencing the most valuable type-strain genomes for metagenomic binning, comparative biology and taxonomic classification.</title>
        <authorList>
            <person name="Goeker M."/>
        </authorList>
    </citation>
    <scope>NUCLEOTIDE SEQUENCE [LARGE SCALE GENOMIC DNA]</scope>
    <source>
        <strain evidence="7 8">DSM 102850</strain>
    </source>
</reference>
<feature type="domain" description="ABC transmembrane type-1" evidence="6">
    <location>
        <begin position="28"/>
        <end position="309"/>
    </location>
</feature>
<feature type="transmembrane region" description="Helical" evidence="5">
    <location>
        <begin position="251"/>
        <end position="274"/>
    </location>
</feature>
<evidence type="ECO:0000313" key="7">
    <source>
        <dbReference type="EMBL" id="MBB4660276.1"/>
    </source>
</evidence>
<feature type="transmembrane region" description="Helical" evidence="5">
    <location>
        <begin position="137"/>
        <end position="159"/>
    </location>
</feature>
<feature type="transmembrane region" description="Helical" evidence="5">
    <location>
        <begin position="26"/>
        <end position="52"/>
    </location>
</feature>
<dbReference type="SUPFAM" id="SSF52540">
    <property type="entry name" value="P-loop containing nucleoside triphosphate hydrolases"/>
    <property type="match status" value="1"/>
</dbReference>
<dbReference type="Gene3D" id="3.40.50.300">
    <property type="entry name" value="P-loop containing nucleotide triphosphate hydrolases"/>
    <property type="match status" value="1"/>
</dbReference>
<keyword evidence="2 5" id="KW-0812">Transmembrane</keyword>
<dbReference type="InterPro" id="IPR011527">
    <property type="entry name" value="ABC1_TM_dom"/>
</dbReference>
<keyword evidence="3 5" id="KW-1133">Transmembrane helix</keyword>
<keyword evidence="7" id="KW-0067">ATP-binding</keyword>
<evidence type="ECO:0000256" key="4">
    <source>
        <dbReference type="ARBA" id="ARBA00023136"/>
    </source>
</evidence>
<proteinExistence type="predicted"/>
<evidence type="ECO:0000256" key="5">
    <source>
        <dbReference type="SAM" id="Phobius"/>
    </source>
</evidence>
<dbReference type="EMBL" id="JACHOB010000007">
    <property type="protein sequence ID" value="MBB4660276.1"/>
    <property type="molecule type" value="Genomic_DNA"/>
</dbReference>
<dbReference type="PANTHER" id="PTHR43394">
    <property type="entry name" value="ATP-DEPENDENT PERMEASE MDL1, MITOCHONDRIAL"/>
    <property type="match status" value="1"/>
</dbReference>
<evidence type="ECO:0000256" key="1">
    <source>
        <dbReference type="ARBA" id="ARBA00004651"/>
    </source>
</evidence>
<dbReference type="PROSITE" id="PS50929">
    <property type="entry name" value="ABC_TM1F"/>
    <property type="match status" value="1"/>
</dbReference>
<evidence type="ECO:0000259" key="6">
    <source>
        <dbReference type="PROSITE" id="PS50929"/>
    </source>
</evidence>
<gene>
    <name evidence="7" type="ORF">GGQ59_002826</name>
</gene>
<feature type="transmembrane region" description="Helical" evidence="5">
    <location>
        <begin position="64"/>
        <end position="84"/>
    </location>
</feature>
<keyword evidence="8" id="KW-1185">Reference proteome</keyword>
<evidence type="ECO:0000313" key="8">
    <source>
        <dbReference type="Proteomes" id="UP000563524"/>
    </source>
</evidence>
<evidence type="ECO:0000256" key="2">
    <source>
        <dbReference type="ARBA" id="ARBA00022692"/>
    </source>
</evidence>
<keyword evidence="7" id="KW-0547">Nucleotide-binding</keyword>
<dbReference type="GO" id="GO:0005886">
    <property type="term" value="C:plasma membrane"/>
    <property type="evidence" value="ECO:0007669"/>
    <property type="project" value="UniProtKB-SubCell"/>
</dbReference>
<feature type="transmembrane region" description="Helical" evidence="5">
    <location>
        <begin position="165"/>
        <end position="184"/>
    </location>
</feature>
<organism evidence="7 8">
    <name type="scientific">Parvularcula dongshanensis</name>
    <dbReference type="NCBI Taxonomy" id="1173995"/>
    <lineage>
        <taxon>Bacteria</taxon>
        <taxon>Pseudomonadati</taxon>
        <taxon>Pseudomonadota</taxon>
        <taxon>Alphaproteobacteria</taxon>
        <taxon>Parvularculales</taxon>
        <taxon>Parvularculaceae</taxon>
        <taxon>Parvularcula</taxon>
    </lineage>
</organism>
<dbReference type="GO" id="GO:0005524">
    <property type="term" value="F:ATP binding"/>
    <property type="evidence" value="ECO:0007669"/>
    <property type="project" value="UniProtKB-KW"/>
</dbReference>
<comment type="caution">
    <text evidence="7">The sequence shown here is derived from an EMBL/GenBank/DDBJ whole genome shotgun (WGS) entry which is preliminary data.</text>
</comment>
<protein>
    <submittedName>
        <fullName evidence="7">Putative ABC transport system ATP-binding protein</fullName>
    </submittedName>
</protein>
<dbReference type="RefSeq" id="WP_183819673.1">
    <property type="nucleotide sequence ID" value="NZ_JACHOB010000007.1"/>
</dbReference>
<dbReference type="InterPro" id="IPR039421">
    <property type="entry name" value="Type_1_exporter"/>
</dbReference>
<dbReference type="GO" id="GO:0015421">
    <property type="term" value="F:ABC-type oligopeptide transporter activity"/>
    <property type="evidence" value="ECO:0007669"/>
    <property type="project" value="TreeGrafter"/>
</dbReference>
<evidence type="ECO:0000256" key="3">
    <source>
        <dbReference type="ARBA" id="ARBA00022989"/>
    </source>
</evidence>
<accession>A0A840I5Q0</accession>
<dbReference type="SUPFAM" id="SSF90123">
    <property type="entry name" value="ABC transporter transmembrane region"/>
    <property type="match status" value="1"/>
</dbReference>
<dbReference type="Proteomes" id="UP000563524">
    <property type="component" value="Unassembled WGS sequence"/>
</dbReference>
<dbReference type="AlphaFoldDB" id="A0A840I5Q0"/>
<sequence length="580" mass="63695">MVQHEIPSARRVLELVWQTLSPERRYLWLAVIYGVGISLLSLATPIAVQVLINTVAYTGLTTPLAVLTIALFGLLLTWALLNALRVHLVEIFARRFYARCVAAIALRTVYAKNPFFADEGQTALFNRYFDILGVQKAVPVLVIGGFTVLLQASVGFVLVSFYHPYFFVFVAVIVAAIWLIWLVWGASAIRTAVALSVSKHRTAAWIEGLGGSNGYFKSDRHVTFALHRTEEVTAAYVDAHKRHFRRHFAQTVSFLVLYAAANATLLGLGGWLVIQGQLTLGQLVAAELVLSAAFYGVAQLGTYLNYFYDLCAACEELSLFEAVDEEDFVSTLPPSRTSAELVFDSVRGDARGLPALLDFVIPSGTTVQAAASLHGTQRLFTNLLKRFEEPRGGTLTLGGDDITATEVHVLRREIVVLDRPSMVEMTIRQYLALSRDGVSSSDMLNAIRDVGLAGVIESLERGLDTSLSSTGWPLAVSEIMRLKLAAAILSKPLILILNQLYDTVPDHMLRRAIEALKQACGGTVVVFTNRAHDLGADSYLYLEPERQRLYTDYAAFEEAQLGQEALTGSQRTGANSFETV</sequence>
<name>A0A840I5Q0_9PROT</name>
<dbReference type="InterPro" id="IPR036640">
    <property type="entry name" value="ABC1_TM_sf"/>
</dbReference>
<keyword evidence="4 5" id="KW-0472">Membrane</keyword>
<comment type="subcellular location">
    <subcellularLocation>
        <location evidence="1">Cell membrane</location>
        <topology evidence="1">Multi-pass membrane protein</topology>
    </subcellularLocation>
</comment>